<dbReference type="InterPro" id="IPR003406">
    <property type="entry name" value="Glyco_trans_14"/>
</dbReference>
<evidence type="ECO:0000256" key="14">
    <source>
        <dbReference type="ARBA" id="ARBA00023034"/>
    </source>
</evidence>
<feature type="domain" description="WSC" evidence="22">
    <location>
        <begin position="171"/>
        <end position="265"/>
    </location>
</feature>
<evidence type="ECO:0000256" key="18">
    <source>
        <dbReference type="ARBA" id="ARBA00042865"/>
    </source>
</evidence>
<feature type="region of interest" description="Disordered" evidence="20">
    <location>
        <begin position="61"/>
        <end position="94"/>
    </location>
</feature>
<sequence>MAENLVWRLVCRYKVFFVVGFIIFGIQIFLAYKSLSLSNSASYEDATYLGQSSLTDIKAKSATGADSTGDDEDSNNPSLLGNKRQQSASSSFSSNNVDLNGDTLATATLISPQQLGFVPPCDIISKDAISALQRAKTKDCRQHIAGIACAIQSRKFYPKTLPSYCPSNHTANNLLGCFRDEKKFRLLSGYFVNFKTSNTVEKCIQLCLQSGYPYAGVQYSTECFCGYDAPPEASKLPDSTCNMKCSGDQQAICGGYFAMNIYETGIAKFTAQIAESGVKRNATDEDNIRIAFLLTLNGRALRQVHRLLKSLYHTRHVYYIHIDERQDYLYRNLLELEKKFTNIRLARKRFSTIWGGASLLTMLMQCMHDLLNSSYQWDFVINLSESDFPVKKLEKLEEFLWANRNRNFVKGHGRETQRFIQKQGLDKTFVECDTHMWRIGDRKLPTGIQIDGGSDWIGLSRPFVEYVIQNKDSDELLKGLMIIFRHTLLPAESFFHTVLRNSKFCGTYVDNNLHVTNWKRKLGCKCQYKHVVDWCGCSPNDFKPEDWTRLQNTESKMLFFARKFEPIINQAIILKLEEWLYGPYPTDALNLHSYWQSFYNIEDKPTKQDDLTLTIAESLVRRLSRQWNTKQGVILELNHYMHSDQYKGYLLRFKTTDAVKNKTYELESRIRPVQYAKFAKNSKFAKRLKNFEISSDYDQKEQVSRNYHKFLGPYTDLVLTFTFVGSASHSPKDTSHSYNLTLLWIDPMGRLQDFNELHIEDSQTDNINYSKAILKQPLCPGIWTVKLIGRSAIYAQTKFLVTPLAFYNHQPIQTERARLINAGDGLTLSEDFSLPEEWIQYLPGHEESLQLKNLALRNALRTGEQLNEWVDDLTGKFHHFRETCAVNEDATKLSTASLEMLPLCRDTSWSTLAPDPKSDVYKLANIKR</sequence>
<evidence type="ECO:0000256" key="1">
    <source>
        <dbReference type="ARBA" id="ARBA00004323"/>
    </source>
</evidence>
<dbReference type="GO" id="GO:0000139">
    <property type="term" value="C:Golgi membrane"/>
    <property type="evidence" value="ECO:0007669"/>
    <property type="project" value="UniProtKB-SubCell"/>
</dbReference>
<keyword evidence="8" id="KW-0808">Transferase</keyword>
<evidence type="ECO:0000259" key="22">
    <source>
        <dbReference type="PROSITE" id="PS51212"/>
    </source>
</evidence>
<dbReference type="RefSeq" id="XP_005187548.1">
    <property type="nucleotide sequence ID" value="XM_005187491.3"/>
</dbReference>
<dbReference type="SMART" id="SM00321">
    <property type="entry name" value="WSC"/>
    <property type="match status" value="1"/>
</dbReference>
<feature type="compositionally biased region" description="Polar residues" evidence="20">
    <location>
        <begin position="75"/>
        <end position="86"/>
    </location>
</feature>
<dbReference type="PANTHER" id="PTHR46025:SF3">
    <property type="entry name" value="XYLOSYLTRANSFERASE OXT"/>
    <property type="match status" value="1"/>
</dbReference>
<evidence type="ECO:0000256" key="5">
    <source>
        <dbReference type="ARBA" id="ARBA00010195"/>
    </source>
</evidence>
<evidence type="ECO:0000256" key="12">
    <source>
        <dbReference type="ARBA" id="ARBA00022968"/>
    </source>
</evidence>
<dbReference type="eggNOG" id="KOG4157">
    <property type="taxonomic scope" value="Eukaryota"/>
</dbReference>
<evidence type="ECO:0000256" key="15">
    <source>
        <dbReference type="ARBA" id="ARBA00023136"/>
    </source>
</evidence>
<comment type="catalytic activity">
    <reaction evidence="19">
        <text>UDP-alpha-D-xylose + L-seryl-[protein] = 3-O-(beta-D-xylosyl)-L-seryl-[protein] + UDP + H(+)</text>
        <dbReference type="Rhea" id="RHEA:50192"/>
        <dbReference type="Rhea" id="RHEA-COMP:9863"/>
        <dbReference type="Rhea" id="RHEA-COMP:12567"/>
        <dbReference type="ChEBI" id="CHEBI:15378"/>
        <dbReference type="ChEBI" id="CHEBI:29999"/>
        <dbReference type="ChEBI" id="CHEBI:57632"/>
        <dbReference type="ChEBI" id="CHEBI:58223"/>
        <dbReference type="ChEBI" id="CHEBI:132085"/>
        <dbReference type="EC" id="2.4.2.26"/>
    </reaction>
</comment>
<dbReference type="OrthoDB" id="2019572at2759"/>
<keyword evidence="14" id="KW-0333">Golgi apparatus</keyword>
<evidence type="ECO:0000256" key="21">
    <source>
        <dbReference type="SAM" id="Phobius"/>
    </source>
</evidence>
<dbReference type="GO" id="GO:0050650">
    <property type="term" value="P:chondroitin sulfate proteoglycan biosynthetic process"/>
    <property type="evidence" value="ECO:0007669"/>
    <property type="project" value="TreeGrafter"/>
</dbReference>
<gene>
    <name evidence="23" type="primary">101891944</name>
    <name evidence="25" type="synonym">LOC101891944</name>
</gene>
<evidence type="ECO:0000256" key="6">
    <source>
        <dbReference type="ARBA" id="ARBA00011972"/>
    </source>
</evidence>
<organism evidence="23">
    <name type="scientific">Musca domestica</name>
    <name type="common">House fly</name>
    <dbReference type="NCBI Taxonomy" id="7370"/>
    <lineage>
        <taxon>Eukaryota</taxon>
        <taxon>Metazoa</taxon>
        <taxon>Ecdysozoa</taxon>
        <taxon>Arthropoda</taxon>
        <taxon>Hexapoda</taxon>
        <taxon>Insecta</taxon>
        <taxon>Pterygota</taxon>
        <taxon>Neoptera</taxon>
        <taxon>Endopterygota</taxon>
        <taxon>Diptera</taxon>
        <taxon>Brachycera</taxon>
        <taxon>Muscomorpha</taxon>
        <taxon>Muscoidea</taxon>
        <taxon>Muscidae</taxon>
        <taxon>Musca</taxon>
    </lineage>
</organism>
<evidence type="ECO:0000256" key="11">
    <source>
        <dbReference type="ARBA" id="ARBA00022824"/>
    </source>
</evidence>
<evidence type="ECO:0000256" key="13">
    <source>
        <dbReference type="ARBA" id="ARBA00022989"/>
    </source>
</evidence>
<reference evidence="25" key="2">
    <citation type="submission" date="2025-04" db="UniProtKB">
        <authorList>
            <consortium name="RefSeq"/>
        </authorList>
    </citation>
    <scope>IDENTIFICATION</scope>
    <source>
        <strain evidence="25">Aabys</strain>
    </source>
</reference>
<evidence type="ECO:0000313" key="23">
    <source>
        <dbReference type="EnsemblMetazoa" id="MDOA007656-PA"/>
    </source>
</evidence>
<evidence type="ECO:0000256" key="19">
    <source>
        <dbReference type="ARBA" id="ARBA00047847"/>
    </source>
</evidence>
<keyword evidence="13 21" id="KW-1133">Transmembrane helix</keyword>
<evidence type="ECO:0000313" key="24">
    <source>
        <dbReference type="Proteomes" id="UP001652621"/>
    </source>
</evidence>
<dbReference type="InterPro" id="IPR002889">
    <property type="entry name" value="WSC_carb-bd"/>
</dbReference>
<keyword evidence="17" id="KW-0325">Glycoprotein</keyword>
<proteinExistence type="inferred from homology"/>
<dbReference type="GO" id="GO:0005789">
    <property type="term" value="C:endoplasmic reticulum membrane"/>
    <property type="evidence" value="ECO:0007669"/>
    <property type="project" value="UniProtKB-SubCell"/>
</dbReference>
<dbReference type="PROSITE" id="PS51212">
    <property type="entry name" value="WSC"/>
    <property type="match status" value="1"/>
</dbReference>
<evidence type="ECO:0000256" key="3">
    <source>
        <dbReference type="ARBA" id="ARBA00004840"/>
    </source>
</evidence>
<dbReference type="Pfam" id="PF02485">
    <property type="entry name" value="Branch"/>
    <property type="match status" value="1"/>
</dbReference>
<dbReference type="VEuPathDB" id="VectorBase:MDOMA2_003288"/>
<feature type="transmembrane region" description="Helical" evidence="21">
    <location>
        <begin position="12"/>
        <end position="32"/>
    </location>
</feature>
<dbReference type="EC" id="2.4.2.26" evidence="6"/>
<keyword evidence="24" id="KW-1185">Reference proteome</keyword>
<evidence type="ECO:0000256" key="4">
    <source>
        <dbReference type="ARBA" id="ARBA00005093"/>
    </source>
</evidence>
<dbReference type="VEuPathDB" id="VectorBase:MDOA007656"/>
<dbReference type="InterPro" id="IPR043538">
    <property type="entry name" value="XYLT"/>
</dbReference>
<dbReference type="Pfam" id="PF01822">
    <property type="entry name" value="WSC"/>
    <property type="match status" value="1"/>
</dbReference>
<keyword evidence="12" id="KW-0735">Signal-anchor</keyword>
<comment type="similarity">
    <text evidence="5">Belongs to the glycosyltransferase 14 family. XylT subfamily.</text>
</comment>
<dbReference type="STRING" id="7370.A0A1I8MRA7"/>
<dbReference type="Pfam" id="PF12529">
    <property type="entry name" value="Xylo_C"/>
    <property type="match status" value="1"/>
</dbReference>
<dbReference type="GO" id="GO:0015012">
    <property type="term" value="P:heparan sulfate proteoglycan biosynthetic process"/>
    <property type="evidence" value="ECO:0007669"/>
    <property type="project" value="UniProtKB-UniPathway"/>
</dbReference>
<keyword evidence="11" id="KW-0256">Endoplasmic reticulum</keyword>
<name>A0A1I8MRA7_MUSDO</name>
<dbReference type="KEGG" id="mde:101891944"/>
<comment type="pathway">
    <text evidence="3">Glycan metabolism; chondroitin sulfate biosynthesis.</text>
</comment>
<keyword evidence="15 21" id="KW-0472">Membrane</keyword>
<keyword evidence="9 21" id="KW-0812">Transmembrane</keyword>
<dbReference type="EnsemblMetazoa" id="MDOA007656-RA">
    <property type="protein sequence ID" value="MDOA007656-PA"/>
    <property type="gene ID" value="MDOA007656"/>
</dbReference>
<evidence type="ECO:0000256" key="8">
    <source>
        <dbReference type="ARBA" id="ARBA00022679"/>
    </source>
</evidence>
<dbReference type="GO" id="GO:0030158">
    <property type="term" value="F:protein xylosyltransferase activity"/>
    <property type="evidence" value="ECO:0007669"/>
    <property type="project" value="UniProtKB-EC"/>
</dbReference>
<dbReference type="InterPro" id="IPR024448">
    <property type="entry name" value="XylT_C"/>
</dbReference>
<comment type="subcellular location">
    <subcellularLocation>
        <location evidence="2">Endoplasmic reticulum membrane</location>
        <topology evidence="2">Single-pass type II membrane protein</topology>
    </subcellularLocation>
    <subcellularLocation>
        <location evidence="1">Golgi apparatus membrane</location>
        <topology evidence="1">Single-pass type II membrane protein</topology>
    </subcellularLocation>
</comment>
<evidence type="ECO:0000256" key="10">
    <source>
        <dbReference type="ARBA" id="ARBA00022723"/>
    </source>
</evidence>
<evidence type="ECO:0000256" key="9">
    <source>
        <dbReference type="ARBA" id="ARBA00022692"/>
    </source>
</evidence>
<keyword evidence="7" id="KW-0328">Glycosyltransferase</keyword>
<comment type="pathway">
    <text evidence="4">Glycan metabolism; heparan sulfate biosynthesis.</text>
</comment>
<evidence type="ECO:0000256" key="17">
    <source>
        <dbReference type="ARBA" id="ARBA00023180"/>
    </source>
</evidence>
<dbReference type="PANTHER" id="PTHR46025">
    <property type="entry name" value="XYLOSYLTRANSFERASE OXT"/>
    <property type="match status" value="1"/>
</dbReference>
<dbReference type="UniPathway" id="UPA00755"/>
<evidence type="ECO:0000256" key="16">
    <source>
        <dbReference type="ARBA" id="ARBA00023157"/>
    </source>
</evidence>
<evidence type="ECO:0000313" key="25">
    <source>
        <dbReference type="RefSeq" id="XP_005187548.1"/>
    </source>
</evidence>
<dbReference type="GO" id="GO:0046872">
    <property type="term" value="F:metal ion binding"/>
    <property type="evidence" value="ECO:0007669"/>
    <property type="project" value="UniProtKB-KW"/>
</dbReference>
<accession>A0A1I8MRA7</accession>
<reference evidence="23" key="1">
    <citation type="submission" date="2020-05" db="UniProtKB">
        <authorList>
            <consortium name="EnsemblMetazoa"/>
        </authorList>
    </citation>
    <scope>IDENTIFICATION</scope>
    <source>
        <strain evidence="23">Aabys</strain>
    </source>
</reference>
<dbReference type="Proteomes" id="UP001652621">
    <property type="component" value="Unplaced"/>
</dbReference>
<keyword evidence="16" id="KW-1015">Disulfide bond</keyword>
<evidence type="ECO:0000256" key="7">
    <source>
        <dbReference type="ARBA" id="ARBA00022676"/>
    </source>
</evidence>
<evidence type="ECO:0000256" key="2">
    <source>
        <dbReference type="ARBA" id="ARBA00004648"/>
    </source>
</evidence>
<keyword evidence="10" id="KW-0479">Metal-binding</keyword>
<dbReference type="eggNOG" id="KOG0799">
    <property type="taxonomic scope" value="Eukaryota"/>
</dbReference>
<protein>
    <recommendedName>
        <fullName evidence="6">protein xylosyltransferase</fullName>
        <ecNumber evidence="6">2.4.2.26</ecNumber>
    </recommendedName>
    <alternativeName>
        <fullName evidence="18">Peptide O-xylosyltransferase</fullName>
    </alternativeName>
</protein>
<dbReference type="AlphaFoldDB" id="A0A1I8MRA7"/>
<evidence type="ECO:0000256" key="20">
    <source>
        <dbReference type="SAM" id="MobiDB-lite"/>
    </source>
</evidence>
<dbReference type="UniPathway" id="UPA00756"/>